<evidence type="ECO:0000313" key="3">
    <source>
        <dbReference type="Proteomes" id="UP000502665"/>
    </source>
</evidence>
<dbReference type="AlphaFoldDB" id="A0A6M4WVF3"/>
<feature type="transmembrane region" description="Helical" evidence="1">
    <location>
        <begin position="27"/>
        <end position="47"/>
    </location>
</feature>
<organism evidence="2 3">
    <name type="scientific">Streptomyces asoensis</name>
    <dbReference type="NCBI Taxonomy" id="249586"/>
    <lineage>
        <taxon>Bacteria</taxon>
        <taxon>Bacillati</taxon>
        <taxon>Actinomycetota</taxon>
        <taxon>Actinomycetes</taxon>
        <taxon>Kitasatosporales</taxon>
        <taxon>Streptomycetaceae</taxon>
        <taxon>Streptomyces</taxon>
    </lineage>
</organism>
<keyword evidence="1" id="KW-0472">Membrane</keyword>
<dbReference type="EMBL" id="CP049838">
    <property type="protein sequence ID" value="QJT03355.1"/>
    <property type="molecule type" value="Genomic_DNA"/>
</dbReference>
<keyword evidence="1" id="KW-0812">Transmembrane</keyword>
<proteinExistence type="predicted"/>
<evidence type="ECO:0000256" key="1">
    <source>
        <dbReference type="SAM" id="Phobius"/>
    </source>
</evidence>
<accession>A0A6M4WVF3</accession>
<evidence type="ECO:0000313" key="2">
    <source>
        <dbReference type="EMBL" id="QJT03355.1"/>
    </source>
</evidence>
<gene>
    <name evidence="2" type="ORF">G9272_26295</name>
</gene>
<dbReference type="RefSeq" id="WP_171398809.1">
    <property type="nucleotide sequence ID" value="NZ_CP049838.1"/>
</dbReference>
<protein>
    <submittedName>
        <fullName evidence="2">Uncharacterized protein</fullName>
    </submittedName>
</protein>
<reference evidence="2" key="1">
    <citation type="submission" date="2020-03" db="EMBL/GenBank/DDBJ databases">
        <title>Molecular networking-based the target discovery of potent antiproliferative macrolactams: 5/6/7/16 polycyclic ansamycins and glycosylated trienomycin from Streptomyces cacaoi subsp. asoensis.</title>
        <authorList>
            <person name="Liu L.-L."/>
        </authorList>
    </citation>
    <scope>NUCLEOTIDE SEQUENCE [LARGE SCALE GENOMIC DNA]</scope>
    <source>
        <strain evidence="2">H2S5</strain>
    </source>
</reference>
<sequence length="80" mass="8745">MPLWLTFDVAVQPDGPDSDLDTDVASWLAYTGIACVLLPIFGLGYLIHARRYDGVGSLRRVGEDGTRFVRASGHKLLPSK</sequence>
<keyword evidence="1" id="KW-1133">Transmembrane helix</keyword>
<dbReference type="Proteomes" id="UP000502665">
    <property type="component" value="Chromosome"/>
</dbReference>
<name>A0A6M4WVF3_9ACTN</name>
<keyword evidence="3" id="KW-1185">Reference proteome</keyword>